<protein>
    <submittedName>
        <fullName evidence="1">Uncharacterized protein</fullName>
    </submittedName>
</protein>
<proteinExistence type="predicted"/>
<dbReference type="EMBL" id="FLQZ01000108">
    <property type="protein sequence ID" value="SBT15114.1"/>
    <property type="molecule type" value="Genomic_DNA"/>
</dbReference>
<accession>A0A1C3JJ47</accession>
<keyword evidence="2" id="KW-1185">Reference proteome</keyword>
<dbReference type="AlphaFoldDB" id="A0A1C3JJ47"/>
<reference evidence="2" key="1">
    <citation type="submission" date="2016-06" db="EMBL/GenBank/DDBJ databases">
        <authorList>
            <person name="Rodrigo-Torres L."/>
            <person name="Arahal D.R."/>
        </authorList>
    </citation>
    <scope>NUCLEOTIDE SEQUENCE [LARGE SCALE GENOMIC DNA]</scope>
    <source>
        <strain evidence="2">CECT 7224</strain>
    </source>
</reference>
<evidence type="ECO:0000313" key="2">
    <source>
        <dbReference type="Proteomes" id="UP000092819"/>
    </source>
</evidence>
<dbReference type="Proteomes" id="UP000092819">
    <property type="component" value="Unassembled WGS sequence"/>
</dbReference>
<evidence type="ECO:0000313" key="1">
    <source>
        <dbReference type="EMBL" id="SBT15114.1"/>
    </source>
</evidence>
<name>A0A1C3JJ47_9VIBR</name>
<sequence>MSTITKVVNHDKQEKTCYPFSGFKAETLKLAEKVGVASERDTRLTRISDLLQRGAVKKDTSTSKREKYLAAEVLAQETID</sequence>
<gene>
    <name evidence="1" type="ORF">VCE7224_03901</name>
</gene>
<organism evidence="1 2">
    <name type="scientific">Vibrio celticus</name>
    <dbReference type="NCBI Taxonomy" id="446372"/>
    <lineage>
        <taxon>Bacteria</taxon>
        <taxon>Pseudomonadati</taxon>
        <taxon>Pseudomonadota</taxon>
        <taxon>Gammaproteobacteria</taxon>
        <taxon>Vibrionales</taxon>
        <taxon>Vibrionaceae</taxon>
        <taxon>Vibrio</taxon>
    </lineage>
</organism>